<dbReference type="SMART" id="SM00287">
    <property type="entry name" value="SH3b"/>
    <property type="match status" value="3"/>
</dbReference>
<organism evidence="3">
    <name type="scientific">Caldilineaceae bacterium SB0675_bin_29</name>
    <dbReference type="NCBI Taxonomy" id="2605266"/>
    <lineage>
        <taxon>Bacteria</taxon>
        <taxon>Bacillati</taxon>
        <taxon>Chloroflexota</taxon>
        <taxon>Caldilineae</taxon>
        <taxon>Caldilineales</taxon>
        <taxon>Caldilineaceae</taxon>
    </lineage>
</organism>
<feature type="compositionally biased region" description="Polar residues" evidence="1">
    <location>
        <begin position="215"/>
        <end position="225"/>
    </location>
</feature>
<feature type="compositionally biased region" description="Low complexity" evidence="1">
    <location>
        <begin position="156"/>
        <end position="183"/>
    </location>
</feature>
<feature type="domain" description="SH3b" evidence="2">
    <location>
        <begin position="441"/>
        <end position="508"/>
    </location>
</feature>
<protein>
    <submittedName>
        <fullName evidence="3">SH3 domain-containing protein</fullName>
    </submittedName>
</protein>
<evidence type="ECO:0000313" key="3">
    <source>
        <dbReference type="EMBL" id="MYH62656.1"/>
    </source>
</evidence>
<dbReference type="PANTHER" id="PTHR34408:SF1">
    <property type="entry name" value="GLYCOSYL HYDROLASE FAMILY 19 DOMAIN-CONTAINING PROTEIN HI_1415"/>
    <property type="match status" value="1"/>
</dbReference>
<comment type="caution">
    <text evidence="3">The sequence shown here is derived from an EMBL/GenBank/DDBJ whole genome shotgun (WGS) entry which is preliminary data.</text>
</comment>
<evidence type="ECO:0000256" key="1">
    <source>
        <dbReference type="SAM" id="MobiDB-lite"/>
    </source>
</evidence>
<gene>
    <name evidence="3" type="ORF">F4148_13190</name>
</gene>
<proteinExistence type="predicted"/>
<dbReference type="PANTHER" id="PTHR34408">
    <property type="entry name" value="FAMILY PROTEIN, PUTATIVE-RELATED"/>
    <property type="match status" value="1"/>
</dbReference>
<dbReference type="AlphaFoldDB" id="A0A6B1G5I4"/>
<name>A0A6B1G5I4_9CHLR</name>
<dbReference type="EMBL" id="VYDA01000474">
    <property type="protein sequence ID" value="MYH62656.1"/>
    <property type="molecule type" value="Genomic_DNA"/>
</dbReference>
<feature type="region of interest" description="Disordered" evidence="1">
    <location>
        <begin position="205"/>
        <end position="230"/>
    </location>
</feature>
<evidence type="ECO:0000259" key="2">
    <source>
        <dbReference type="SMART" id="SM00287"/>
    </source>
</evidence>
<sequence length="520" mass="54973">MLKAKLKESDKTVVASASANFEIVPGQHTITPAPTATPMPPPSARIDSLPSAFDQGRQTPFKMIFEGIDDSDQYHYRADVTTSVNGAADKCEGTGLGGTSQFAAQLSGAVDGKLTLPGAIDARCPSGTYTLAVHIIAEGGFTYTTTQAFQVNGASPAPITTDTPTPTATATPRPTLTPTATPTDDLSGEFLDRIIPVVDDADANSDVDSGADTAKATTAPLTTSAADDAGDPWPGHYAGSRSVWDCQELSALVGLLAALRRTMTAGDWPQAVTQPEILNARLGPGLAYDVITTLPQGTRANIVGVDPRNEWYQLELSHLEVPVWIYQDLAAVKGSLANVRSVPAAELAQLPISGAPGSRPIGITRSEVMNVRLGPEFNYEVLTALPQATQVEVIGIDPSGAWLQVELDGTRSLGWLYRDLVQVDCPLVNVRRITERETALVPAAIIQPYALHAYSGPGLAYVSVAVLPRGTWAEIIAIGDCPPNVWYQIIVPGLDEPVWVVRDFVKVAIGSLAGVPRLSP</sequence>
<feature type="region of interest" description="Disordered" evidence="1">
    <location>
        <begin position="154"/>
        <end position="185"/>
    </location>
</feature>
<dbReference type="Gene3D" id="2.30.30.40">
    <property type="entry name" value="SH3 Domains"/>
    <property type="match status" value="2"/>
</dbReference>
<dbReference type="InterPro" id="IPR052354">
    <property type="entry name" value="Cell_Wall_Dynamics_Protein"/>
</dbReference>
<dbReference type="InterPro" id="IPR003646">
    <property type="entry name" value="SH3-like_bac-type"/>
</dbReference>
<feature type="domain" description="SH3b" evidence="2">
    <location>
        <begin position="270"/>
        <end position="333"/>
    </location>
</feature>
<accession>A0A6B1G5I4</accession>
<reference evidence="3" key="1">
    <citation type="submission" date="2019-09" db="EMBL/GenBank/DDBJ databases">
        <title>Characterisation of the sponge microbiome using genome-centric metagenomics.</title>
        <authorList>
            <person name="Engelberts J.P."/>
            <person name="Robbins S.J."/>
            <person name="De Goeij J.M."/>
            <person name="Aranda M."/>
            <person name="Bell S.C."/>
            <person name="Webster N.S."/>
        </authorList>
    </citation>
    <scope>NUCLEOTIDE SEQUENCE</scope>
    <source>
        <strain evidence="3">SB0675_bin_29</strain>
    </source>
</reference>
<feature type="domain" description="SH3b" evidence="2">
    <location>
        <begin position="358"/>
        <end position="424"/>
    </location>
</feature>
<dbReference type="Pfam" id="PF08239">
    <property type="entry name" value="SH3_3"/>
    <property type="match status" value="1"/>
</dbReference>